<feature type="compositionally biased region" description="Basic and acidic residues" evidence="1">
    <location>
        <begin position="643"/>
        <end position="672"/>
    </location>
</feature>
<feature type="region of interest" description="Disordered" evidence="1">
    <location>
        <begin position="642"/>
        <end position="682"/>
    </location>
</feature>
<keyword evidence="4" id="KW-1185">Reference proteome</keyword>
<dbReference type="OMA" id="PDVNCMW"/>
<feature type="compositionally biased region" description="Polar residues" evidence="1">
    <location>
        <begin position="460"/>
        <end position="479"/>
    </location>
</feature>
<protein>
    <recommendedName>
        <fullName evidence="2">DUF3741 domain-containing protein</fullName>
    </recommendedName>
</protein>
<accession>A0A2P6QFM4</accession>
<evidence type="ECO:0000313" key="3">
    <source>
        <dbReference type="EMBL" id="PRQ32967.1"/>
    </source>
</evidence>
<reference evidence="3 4" key="1">
    <citation type="journal article" date="2018" name="Nat. Genet.">
        <title>The Rosa genome provides new insights in the design of modern roses.</title>
        <authorList>
            <person name="Bendahmane M."/>
        </authorList>
    </citation>
    <scope>NUCLEOTIDE SEQUENCE [LARGE SCALE GENOMIC DNA]</scope>
    <source>
        <strain evidence="4">cv. Old Blush</strain>
    </source>
</reference>
<dbReference type="EMBL" id="PDCK01000043">
    <property type="protein sequence ID" value="PRQ32967.1"/>
    <property type="molecule type" value="Genomic_DNA"/>
</dbReference>
<dbReference type="PANTHER" id="PTHR34282">
    <property type="entry name" value="OS01G0228800 PROTEIN-RELATED"/>
    <property type="match status" value="1"/>
</dbReference>
<dbReference type="Pfam" id="PF14383">
    <property type="entry name" value="VARLMGL"/>
    <property type="match status" value="1"/>
</dbReference>
<dbReference type="Gramene" id="PRQ32967">
    <property type="protein sequence ID" value="PRQ32967"/>
    <property type="gene ID" value="RchiOBHm_Chr5g0052261"/>
</dbReference>
<proteinExistence type="predicted"/>
<evidence type="ECO:0000259" key="2">
    <source>
        <dbReference type="Pfam" id="PF14383"/>
    </source>
</evidence>
<dbReference type="STRING" id="74649.A0A2P6QFM4"/>
<dbReference type="Proteomes" id="UP000238479">
    <property type="component" value="Chromosome 5"/>
</dbReference>
<evidence type="ECO:0000256" key="1">
    <source>
        <dbReference type="SAM" id="MobiDB-lite"/>
    </source>
</evidence>
<feature type="region of interest" description="Disordered" evidence="1">
    <location>
        <begin position="286"/>
        <end position="373"/>
    </location>
</feature>
<dbReference type="InterPro" id="IPR032795">
    <property type="entry name" value="DUF3741-assoc"/>
</dbReference>
<evidence type="ECO:0000313" key="4">
    <source>
        <dbReference type="Proteomes" id="UP000238479"/>
    </source>
</evidence>
<gene>
    <name evidence="3" type="ORF">RchiOBHm_Chr5g0052261</name>
</gene>
<sequence>MAKRSDFAQKLLDDLRVRKERMAAPAQSSNRSNTMAIDAYAYSKQTYRGSRDTKTHGITSSRTGNPQSRSTGSSRTPIRQEASNQMVAYGRGGNSGQIVDLSMALAFALENGATKLTRTSSSSKSSVMGFLNQIGRGSMDFKNMERKGNVNMYWGSSSQFPNLSNFHIEEISRGAQKLNQILRACSNGVNVDKFSIEIGKELFKGAMDLEESLRMLVNLQEASEHMNTSQRKSRITLLDEDEDGEDQIEEQKQLALPRFSFDKSTRHARKIQEVGRMVLKPKMAALTYPTGGSTDEKQGRETATSVSRRHSVSYIPDVKNPSKQSDQKVSKPEKDRIPNVIAKLMGLDELPKNENAKSSTRQKDNIPKKPRERGAAIGHTMQESSKIAGVKTKDGENLVSTSRQKVVEGNKNPLMQKNTAFLLQAEKVLPANNNVGLEMVIHDGKQSSKDLMGIKPVTRSGKTTTMKTDKQQSAQFRQNSSKDNHERERKQDTMRYGEQKLQVRKQQDTEMVSKSTSNKAAKQPHTSQARVNRNSMVEVVNAVQPRGVPNGTYHENLVRRKSAAELNMHMNDFPQKDSDQENLGIPPARKEKAVHHVAPLQKAKTRRVNKSEIPRRVDEVVTRRNGTLNKLTRPPKQSILDQVTHRTHDKVSGHSGAEKGRASRLKQAEPRIVKSNKSTESTRPLHLVQNLQKEAEAPTFYGHNEDEFRSLREPKTLVPHDSRQNSISVVPNDQHDQVPIFGADECITSPNALNGTQSTHEDTLDISSTLQLEQQKPFKWRKQEPLTETEILLKQIVIQSQLFLNTAEALFRLEIPFGILHASSSDYDHEYKYITHPEDIKLTLDCSYEIMKRKGKRQELAVHPKFVKVSISFTQVQSLDELVKQLSKDIDKLKLYGKNGKLECGVEEYVPRMLEFDVNNREPELNCMWDLGWDVTMFGFVEVDEVVRDLERGVLSGLVDELTRDLFHM</sequence>
<feature type="compositionally biased region" description="Basic and acidic residues" evidence="1">
    <location>
        <begin position="480"/>
        <end position="498"/>
    </location>
</feature>
<feature type="region of interest" description="Disordered" evidence="1">
    <location>
        <begin position="450"/>
        <end position="532"/>
    </location>
</feature>
<feature type="compositionally biased region" description="Polar residues" evidence="1">
    <location>
        <begin position="56"/>
        <end position="80"/>
    </location>
</feature>
<comment type="caution">
    <text evidence="3">The sequence shown here is derived from an EMBL/GenBank/DDBJ whole genome shotgun (WGS) entry which is preliminary data.</text>
</comment>
<organism evidence="3 4">
    <name type="scientific">Rosa chinensis</name>
    <name type="common">China rose</name>
    <dbReference type="NCBI Taxonomy" id="74649"/>
    <lineage>
        <taxon>Eukaryota</taxon>
        <taxon>Viridiplantae</taxon>
        <taxon>Streptophyta</taxon>
        <taxon>Embryophyta</taxon>
        <taxon>Tracheophyta</taxon>
        <taxon>Spermatophyta</taxon>
        <taxon>Magnoliopsida</taxon>
        <taxon>eudicotyledons</taxon>
        <taxon>Gunneridae</taxon>
        <taxon>Pentapetalae</taxon>
        <taxon>rosids</taxon>
        <taxon>fabids</taxon>
        <taxon>Rosales</taxon>
        <taxon>Rosaceae</taxon>
        <taxon>Rosoideae</taxon>
        <taxon>Rosoideae incertae sedis</taxon>
        <taxon>Rosa</taxon>
    </lineage>
</organism>
<feature type="region of interest" description="Disordered" evidence="1">
    <location>
        <begin position="47"/>
        <end position="80"/>
    </location>
</feature>
<dbReference type="PANTHER" id="PTHR34282:SF1">
    <property type="entry name" value="DUF3741 DOMAIN-CONTAINING PROTEIN"/>
    <property type="match status" value="1"/>
</dbReference>
<feature type="compositionally biased region" description="Basic and acidic residues" evidence="1">
    <location>
        <begin position="349"/>
        <end position="373"/>
    </location>
</feature>
<feature type="compositionally biased region" description="Polar residues" evidence="1">
    <location>
        <begin position="509"/>
        <end position="532"/>
    </location>
</feature>
<feature type="domain" description="DUF3741" evidence="2">
    <location>
        <begin position="336"/>
        <end position="353"/>
    </location>
</feature>
<name>A0A2P6QFM4_ROSCH</name>
<feature type="compositionally biased region" description="Basic and acidic residues" evidence="1">
    <location>
        <begin position="325"/>
        <end position="337"/>
    </location>
</feature>
<dbReference type="AlphaFoldDB" id="A0A2P6QFM4"/>